<dbReference type="InterPro" id="IPR008974">
    <property type="entry name" value="TRAF-like"/>
</dbReference>
<dbReference type="EMBL" id="BGPR01257379">
    <property type="protein sequence ID" value="GBM61098.1"/>
    <property type="molecule type" value="Genomic_DNA"/>
</dbReference>
<name>A0A4Y2H8L2_ARAVE</name>
<dbReference type="InterPro" id="IPR002083">
    <property type="entry name" value="MATH/TRAF_dom"/>
</dbReference>
<evidence type="ECO:0000313" key="2">
    <source>
        <dbReference type="EMBL" id="GBM61098.1"/>
    </source>
</evidence>
<accession>A0A4Y2H8L2</accession>
<dbReference type="AlphaFoldDB" id="A0A4Y2H8L2"/>
<organism evidence="2 3">
    <name type="scientific">Araneus ventricosus</name>
    <name type="common">Orbweaver spider</name>
    <name type="synonym">Epeira ventricosa</name>
    <dbReference type="NCBI Taxonomy" id="182803"/>
    <lineage>
        <taxon>Eukaryota</taxon>
        <taxon>Metazoa</taxon>
        <taxon>Ecdysozoa</taxon>
        <taxon>Arthropoda</taxon>
        <taxon>Chelicerata</taxon>
        <taxon>Arachnida</taxon>
        <taxon>Araneae</taxon>
        <taxon>Araneomorphae</taxon>
        <taxon>Entelegynae</taxon>
        <taxon>Araneoidea</taxon>
        <taxon>Araneidae</taxon>
        <taxon>Araneus</taxon>
    </lineage>
</organism>
<dbReference type="PROSITE" id="PS50144">
    <property type="entry name" value="MATH"/>
    <property type="match status" value="1"/>
</dbReference>
<comment type="caution">
    <text evidence="2">The sequence shown here is derived from an EMBL/GenBank/DDBJ whole genome shotgun (WGS) entry which is preliminary data.</text>
</comment>
<protein>
    <recommendedName>
        <fullName evidence="1">MATH domain-containing protein</fullName>
    </recommendedName>
</protein>
<dbReference type="OrthoDB" id="6435602at2759"/>
<evidence type="ECO:0000259" key="1">
    <source>
        <dbReference type="PROSITE" id="PS50144"/>
    </source>
</evidence>
<dbReference type="Pfam" id="PF22486">
    <property type="entry name" value="MATH_2"/>
    <property type="match status" value="1"/>
</dbReference>
<reference evidence="2 3" key="1">
    <citation type="journal article" date="2019" name="Sci. Rep.">
        <title>Orb-weaving spider Araneus ventricosus genome elucidates the spidroin gene catalogue.</title>
        <authorList>
            <person name="Kono N."/>
            <person name="Nakamura H."/>
            <person name="Ohtoshi R."/>
            <person name="Moran D.A.P."/>
            <person name="Shinohara A."/>
            <person name="Yoshida Y."/>
            <person name="Fujiwara M."/>
            <person name="Mori M."/>
            <person name="Tomita M."/>
            <person name="Arakawa K."/>
        </authorList>
    </citation>
    <scope>NUCLEOTIDE SEQUENCE [LARGE SCALE GENOMIC DNA]</scope>
</reference>
<dbReference type="Gene3D" id="2.60.210.10">
    <property type="entry name" value="Apoptosis, Tumor Necrosis Factor Receptor Associated Protein 2, Chain A"/>
    <property type="match status" value="1"/>
</dbReference>
<dbReference type="SUPFAM" id="SSF49599">
    <property type="entry name" value="TRAF domain-like"/>
    <property type="match status" value="1"/>
</dbReference>
<gene>
    <name evidence="2" type="ORF">AVEN_138796_1</name>
</gene>
<feature type="non-terminal residue" evidence="2">
    <location>
        <position position="101"/>
    </location>
</feature>
<evidence type="ECO:0000313" key="3">
    <source>
        <dbReference type="Proteomes" id="UP000499080"/>
    </source>
</evidence>
<proteinExistence type="predicted"/>
<keyword evidence="3" id="KW-1185">Reference proteome</keyword>
<sequence>MAGMEYSKKCLTFMWMLENASYSLQKKGEKIMSSAFLVDEIHRTKLKLWLYPRGAEQGNYISCYLYKEFDDKDEYSVEIKYELAFIEESGFSLIAYGLIQH</sequence>
<dbReference type="CDD" id="cd00121">
    <property type="entry name" value="MATH"/>
    <property type="match status" value="1"/>
</dbReference>
<dbReference type="Proteomes" id="UP000499080">
    <property type="component" value="Unassembled WGS sequence"/>
</dbReference>
<feature type="domain" description="MATH" evidence="1">
    <location>
        <begin position="10"/>
        <end position="101"/>
    </location>
</feature>